<comment type="caution">
    <text evidence="1">The sequence shown here is derived from an EMBL/GenBank/DDBJ whole genome shotgun (WGS) entry which is preliminary data.</text>
</comment>
<name>A0A9W9GS93_9EURO</name>
<evidence type="ECO:0000313" key="2">
    <source>
        <dbReference type="Proteomes" id="UP001149079"/>
    </source>
</evidence>
<dbReference type="AlphaFoldDB" id="A0A9W9GS93"/>
<organism evidence="1 2">
    <name type="scientific">Penicillium bovifimosum</name>
    <dbReference type="NCBI Taxonomy" id="126998"/>
    <lineage>
        <taxon>Eukaryota</taxon>
        <taxon>Fungi</taxon>
        <taxon>Dikarya</taxon>
        <taxon>Ascomycota</taxon>
        <taxon>Pezizomycotina</taxon>
        <taxon>Eurotiomycetes</taxon>
        <taxon>Eurotiomycetidae</taxon>
        <taxon>Eurotiales</taxon>
        <taxon>Aspergillaceae</taxon>
        <taxon>Penicillium</taxon>
    </lineage>
</organism>
<dbReference type="OrthoDB" id="3799035at2759"/>
<evidence type="ECO:0000313" key="1">
    <source>
        <dbReference type="EMBL" id="KAJ5129132.1"/>
    </source>
</evidence>
<reference evidence="1" key="2">
    <citation type="journal article" date="2023" name="IMA Fungus">
        <title>Comparative genomic study of the Penicillium genus elucidates a diverse pangenome and 15 lateral gene transfer events.</title>
        <authorList>
            <person name="Petersen C."/>
            <person name="Sorensen T."/>
            <person name="Nielsen M.R."/>
            <person name="Sondergaard T.E."/>
            <person name="Sorensen J.L."/>
            <person name="Fitzpatrick D.A."/>
            <person name="Frisvad J.C."/>
            <person name="Nielsen K.L."/>
        </authorList>
    </citation>
    <scope>NUCLEOTIDE SEQUENCE</scope>
    <source>
        <strain evidence="1">IBT 22155</strain>
    </source>
</reference>
<accession>A0A9W9GS93</accession>
<protein>
    <submittedName>
        <fullName evidence="1">Uncharacterized protein</fullName>
    </submittedName>
</protein>
<keyword evidence="2" id="KW-1185">Reference proteome</keyword>
<gene>
    <name evidence="1" type="ORF">N7515_005171</name>
</gene>
<dbReference type="GeneID" id="81405085"/>
<dbReference type="RefSeq" id="XP_056519511.1">
    <property type="nucleotide sequence ID" value="XM_056665915.1"/>
</dbReference>
<proteinExistence type="predicted"/>
<sequence>MKKKRPESTAQQGLIAIRLSAAAPDYPWVLDTGASEHICSDETAFSTMQAYPQGKEYRWWTSGSEKGKTDAHGILNLALHLGDTEIHTAQESGIKTAPACYQLSFHCVIKKADQYNLFSLVTASKQPGVWWNSRAGALHGAYDRLIGYSRNYQRAPFSHLASPTYRLGAAIISTEFAHRRLGHAGSHASNIMQADLKA</sequence>
<dbReference type="Proteomes" id="UP001149079">
    <property type="component" value="Unassembled WGS sequence"/>
</dbReference>
<dbReference type="EMBL" id="JAPQKL010000005">
    <property type="protein sequence ID" value="KAJ5129132.1"/>
    <property type="molecule type" value="Genomic_DNA"/>
</dbReference>
<reference evidence="1" key="1">
    <citation type="submission" date="2022-11" db="EMBL/GenBank/DDBJ databases">
        <authorList>
            <person name="Petersen C."/>
        </authorList>
    </citation>
    <scope>NUCLEOTIDE SEQUENCE</scope>
    <source>
        <strain evidence="1">IBT 22155</strain>
    </source>
</reference>